<dbReference type="Proteomes" id="UP000738359">
    <property type="component" value="Unassembled WGS sequence"/>
</dbReference>
<name>A0A9P6J135_MORAP</name>
<proteinExistence type="predicted"/>
<comment type="caution">
    <text evidence="2">The sequence shown here is derived from an EMBL/GenBank/DDBJ whole genome shotgun (WGS) entry which is preliminary data.</text>
</comment>
<protein>
    <submittedName>
        <fullName evidence="2">Uncharacterized protein</fullName>
    </submittedName>
</protein>
<organism evidence="2 3">
    <name type="scientific">Mortierella alpina</name>
    <name type="common">Oleaginous fungus</name>
    <name type="synonym">Mortierella renispora</name>
    <dbReference type="NCBI Taxonomy" id="64518"/>
    <lineage>
        <taxon>Eukaryota</taxon>
        <taxon>Fungi</taxon>
        <taxon>Fungi incertae sedis</taxon>
        <taxon>Mucoromycota</taxon>
        <taxon>Mortierellomycotina</taxon>
        <taxon>Mortierellomycetes</taxon>
        <taxon>Mortierellales</taxon>
        <taxon>Mortierellaceae</taxon>
        <taxon>Mortierella</taxon>
    </lineage>
</organism>
<gene>
    <name evidence="2" type="ORF">BGZ70_009620</name>
</gene>
<keyword evidence="1" id="KW-0732">Signal</keyword>
<keyword evidence="3" id="KW-1185">Reference proteome</keyword>
<feature type="chain" id="PRO_5040396276" evidence="1">
    <location>
        <begin position="24"/>
        <end position="90"/>
    </location>
</feature>
<accession>A0A9P6J135</accession>
<dbReference type="OrthoDB" id="2420389at2759"/>
<sequence length="90" mass="9495">MKSATFLFFLMAMIALLCNAVSAEPSPEILAAGTELETRAAPAPVVGAAFDATLNLLVKDHAEIVLKTYADVCADASLTTEIDAKLRVEI</sequence>
<dbReference type="AlphaFoldDB" id="A0A9P6J135"/>
<evidence type="ECO:0000313" key="2">
    <source>
        <dbReference type="EMBL" id="KAF9957126.1"/>
    </source>
</evidence>
<evidence type="ECO:0000256" key="1">
    <source>
        <dbReference type="SAM" id="SignalP"/>
    </source>
</evidence>
<feature type="signal peptide" evidence="1">
    <location>
        <begin position="1"/>
        <end position="23"/>
    </location>
</feature>
<dbReference type="EMBL" id="JAAAHY010000797">
    <property type="protein sequence ID" value="KAF9957126.1"/>
    <property type="molecule type" value="Genomic_DNA"/>
</dbReference>
<reference evidence="2" key="1">
    <citation type="journal article" date="2020" name="Fungal Divers.">
        <title>Resolving the Mortierellaceae phylogeny through synthesis of multi-gene phylogenetics and phylogenomics.</title>
        <authorList>
            <person name="Vandepol N."/>
            <person name="Liber J."/>
            <person name="Desiro A."/>
            <person name="Na H."/>
            <person name="Kennedy M."/>
            <person name="Barry K."/>
            <person name="Grigoriev I.V."/>
            <person name="Miller A.N."/>
            <person name="O'Donnell K."/>
            <person name="Stajich J.E."/>
            <person name="Bonito G."/>
        </authorList>
    </citation>
    <scope>NUCLEOTIDE SEQUENCE</scope>
    <source>
        <strain evidence="2">CK1249</strain>
    </source>
</reference>
<evidence type="ECO:0000313" key="3">
    <source>
        <dbReference type="Proteomes" id="UP000738359"/>
    </source>
</evidence>
<feature type="non-terminal residue" evidence="2">
    <location>
        <position position="90"/>
    </location>
</feature>